<name>M5RDY6_9BACT</name>
<dbReference type="InterPro" id="IPR037140">
    <property type="entry name" value="VHL_beta_dom_sf"/>
</dbReference>
<accession>M5RDY6</accession>
<dbReference type="PATRIC" id="fig|1265738.3.peg.5394"/>
<reference evidence="2 3" key="1">
    <citation type="journal article" date="2013" name="Mar. Genomics">
        <title>Expression of sulfatases in Rhodopirellula baltica and the diversity of sulfatases in the genus Rhodopirellula.</title>
        <authorList>
            <person name="Wegner C.E."/>
            <person name="Richter-Heitmann T."/>
            <person name="Klindworth A."/>
            <person name="Klockow C."/>
            <person name="Richter M."/>
            <person name="Achstetter T."/>
            <person name="Glockner F.O."/>
            <person name="Harder J."/>
        </authorList>
    </citation>
    <scope>NUCLEOTIDE SEQUENCE [LARGE SCALE GENOMIC DNA]</scope>
    <source>
        <strain evidence="2 3">SM1</strain>
    </source>
</reference>
<dbReference type="AlphaFoldDB" id="M5RDY6"/>
<dbReference type="Gene3D" id="2.60.40.780">
    <property type="entry name" value="von Hippel-Lindau disease tumour suppressor, beta domain"/>
    <property type="match status" value="1"/>
</dbReference>
<comment type="caution">
    <text evidence="2">The sequence shown here is derived from an EMBL/GenBank/DDBJ whole genome shotgun (WGS) entry which is preliminary data.</text>
</comment>
<feature type="region of interest" description="Disordered" evidence="1">
    <location>
        <begin position="349"/>
        <end position="382"/>
    </location>
</feature>
<dbReference type="InterPro" id="IPR036208">
    <property type="entry name" value="VHL_sf"/>
</dbReference>
<proteinExistence type="predicted"/>
<evidence type="ECO:0000256" key="1">
    <source>
        <dbReference type="SAM" id="MobiDB-lite"/>
    </source>
</evidence>
<protein>
    <recommendedName>
        <fullName evidence="4">von Hippel-Lindau disease tumour suppressor beta domain-containing protein</fullName>
    </recommendedName>
</protein>
<keyword evidence="3" id="KW-1185">Reference proteome</keyword>
<dbReference type="SUPFAM" id="SSF49468">
    <property type="entry name" value="VHL"/>
    <property type="match status" value="1"/>
</dbReference>
<dbReference type="SUPFAM" id="SSF55486">
    <property type="entry name" value="Metalloproteases ('zincins'), catalytic domain"/>
    <property type="match status" value="1"/>
</dbReference>
<evidence type="ECO:0008006" key="4">
    <source>
        <dbReference type="Google" id="ProtNLM"/>
    </source>
</evidence>
<organism evidence="2 3">
    <name type="scientific">Rhodopirellula maiorica SM1</name>
    <dbReference type="NCBI Taxonomy" id="1265738"/>
    <lineage>
        <taxon>Bacteria</taxon>
        <taxon>Pseudomonadati</taxon>
        <taxon>Planctomycetota</taxon>
        <taxon>Planctomycetia</taxon>
        <taxon>Pirellulales</taxon>
        <taxon>Pirellulaceae</taxon>
        <taxon>Novipirellula</taxon>
    </lineage>
</organism>
<dbReference type="Proteomes" id="UP000011991">
    <property type="component" value="Unassembled WGS sequence"/>
</dbReference>
<dbReference type="OrthoDB" id="9792407at2"/>
<sequence>MLLISAASASAETKSKTTEVRQRPKLQIINASDQTIDIFWLESKGKRVPNGTLEPGEDTVITTSLGHQFAIVGRQDNREQTVTSHTRVQGVRFDPDSQQGVPSFYSQSIKAKGFPIVASATVNPYALQEAKYLIEKMLGNRADVLQAMTDSGARLCIMAHDEFTTDLPEFAHFARKAPAGFSQLDAKDYWDARARGTGGSETDPFCSVGEENLLAYPGDPYAAESILIHELAHCIHLRGMVNVDPSFDNRLKETYKDAMKRGLWKGKYASVNRFEYFAEGAQSWFDDNRVNDHDHNHVNTRVELIEYDPGLAAMCREVFGDVKFSYSKPTTRLKGHLAKYDPEQAPSFQWPARLTHAKQAIRQHARDRDAKANSGEDSQTAE</sequence>
<dbReference type="EMBL" id="ANOG01000767">
    <property type="protein sequence ID" value="EMI17683.1"/>
    <property type="molecule type" value="Genomic_DNA"/>
</dbReference>
<gene>
    <name evidence="2" type="ORF">RMSM_05385</name>
</gene>
<evidence type="ECO:0000313" key="3">
    <source>
        <dbReference type="Proteomes" id="UP000011991"/>
    </source>
</evidence>
<dbReference type="RefSeq" id="WP_008703006.1">
    <property type="nucleotide sequence ID" value="NZ_ANOG01000767.1"/>
</dbReference>
<evidence type="ECO:0000313" key="2">
    <source>
        <dbReference type="EMBL" id="EMI17683.1"/>
    </source>
</evidence>